<keyword evidence="4 7" id="KW-0689">Ribosomal protein</keyword>
<dbReference type="Pfam" id="PF00297">
    <property type="entry name" value="Ribosomal_L3"/>
    <property type="match status" value="1"/>
</dbReference>
<protein>
    <recommendedName>
        <fullName evidence="6 7">Large ribosomal subunit protein uL3</fullName>
    </recommendedName>
</protein>
<organism evidence="10">
    <name type="scientific">Candidatus Caldatribacterium californiense</name>
    <dbReference type="NCBI Taxonomy" id="1454726"/>
    <lineage>
        <taxon>Bacteria</taxon>
        <taxon>Pseudomonadati</taxon>
        <taxon>Atribacterota</taxon>
        <taxon>Atribacteria</taxon>
        <taxon>Atribacterales</taxon>
        <taxon>Candidatus Caldatribacteriaceae</taxon>
        <taxon>Candidatus Caldatribacterium</taxon>
    </lineage>
</organism>
<dbReference type="HAMAP" id="MF_01325_B">
    <property type="entry name" value="Ribosomal_uL3_B"/>
    <property type="match status" value="1"/>
</dbReference>
<dbReference type="Gene3D" id="2.40.30.10">
    <property type="entry name" value="Translation factors"/>
    <property type="match status" value="1"/>
</dbReference>
<evidence type="ECO:0000256" key="6">
    <source>
        <dbReference type="ARBA" id="ARBA00035243"/>
    </source>
</evidence>
<evidence type="ECO:0000256" key="3">
    <source>
        <dbReference type="ARBA" id="ARBA00022884"/>
    </source>
</evidence>
<evidence type="ECO:0000256" key="4">
    <source>
        <dbReference type="ARBA" id="ARBA00022980"/>
    </source>
</evidence>
<dbReference type="GO" id="GO:0022625">
    <property type="term" value="C:cytosolic large ribosomal subunit"/>
    <property type="evidence" value="ECO:0007669"/>
    <property type="project" value="TreeGrafter"/>
</dbReference>
<keyword evidence="2 7" id="KW-0699">rRNA-binding</keyword>
<dbReference type="GO" id="GO:0003735">
    <property type="term" value="F:structural constituent of ribosome"/>
    <property type="evidence" value="ECO:0007669"/>
    <property type="project" value="UniProtKB-UniRule"/>
</dbReference>
<dbReference type="NCBIfam" id="TIGR03625">
    <property type="entry name" value="L3_bact"/>
    <property type="match status" value="1"/>
</dbReference>
<dbReference type="FunFam" id="2.40.30.10:FF:000004">
    <property type="entry name" value="50S ribosomal protein L3"/>
    <property type="match status" value="1"/>
</dbReference>
<dbReference type="PANTHER" id="PTHR11229:SF16">
    <property type="entry name" value="LARGE RIBOSOMAL SUBUNIT PROTEIN UL3C"/>
    <property type="match status" value="1"/>
</dbReference>
<evidence type="ECO:0000256" key="7">
    <source>
        <dbReference type="HAMAP-Rule" id="MF_01325"/>
    </source>
</evidence>
<keyword evidence="5 7" id="KW-0687">Ribonucleoprotein</keyword>
<proteinExistence type="inferred from homology"/>
<accession>A0A7V4DD19</accession>
<name>A0A7V4DD19_9BACT</name>
<dbReference type="InterPro" id="IPR000597">
    <property type="entry name" value="Ribosomal_uL3"/>
</dbReference>
<dbReference type="InterPro" id="IPR019926">
    <property type="entry name" value="Ribosomal_uL3_CS"/>
</dbReference>
<sequence length="211" mass="23229">MKAIVEYGLIGEKIGMTRIFTPDGLVVPVTVLQCGPCYVVQKKDVNRDGYQALQLGYREVKEKKLNKPLLGHFRKAQVPPLRFLAEFHFKDHERYEVGQVLKVDGFRVGDKVDVRGVSKGKGFQGVVRRFGYGGGPASHGSMFYREPGSIGATDPEKVFKGKGLPGRMGNETVTVRNLEVVGVYPERNLLLVRGAVPGPAGSRVLVFKRAS</sequence>
<comment type="function">
    <text evidence="7 9">One of the primary rRNA binding proteins, it binds directly near the 3'-end of the 23S rRNA, where it nucleates assembly of the 50S subunit.</text>
</comment>
<evidence type="ECO:0000256" key="8">
    <source>
        <dbReference type="RuleBase" id="RU003905"/>
    </source>
</evidence>
<evidence type="ECO:0000256" key="2">
    <source>
        <dbReference type="ARBA" id="ARBA00022730"/>
    </source>
</evidence>
<comment type="caution">
    <text evidence="10">The sequence shown here is derived from an EMBL/GenBank/DDBJ whole genome shotgun (WGS) entry which is preliminary data.</text>
</comment>
<gene>
    <name evidence="7" type="primary">rplC</name>
    <name evidence="10" type="ORF">ENV30_00160</name>
</gene>
<keyword evidence="3 7" id="KW-0694">RNA-binding</keyword>
<dbReference type="InterPro" id="IPR009000">
    <property type="entry name" value="Transl_B-barrel_sf"/>
</dbReference>
<dbReference type="PANTHER" id="PTHR11229">
    <property type="entry name" value="50S RIBOSOMAL PROTEIN L3"/>
    <property type="match status" value="1"/>
</dbReference>
<dbReference type="SUPFAM" id="SSF50447">
    <property type="entry name" value="Translation proteins"/>
    <property type="match status" value="1"/>
</dbReference>
<dbReference type="GO" id="GO:0019843">
    <property type="term" value="F:rRNA binding"/>
    <property type="evidence" value="ECO:0007669"/>
    <property type="project" value="UniProtKB-UniRule"/>
</dbReference>
<evidence type="ECO:0000256" key="5">
    <source>
        <dbReference type="ARBA" id="ARBA00023274"/>
    </source>
</evidence>
<evidence type="ECO:0000256" key="9">
    <source>
        <dbReference type="RuleBase" id="RU003906"/>
    </source>
</evidence>
<comment type="subunit">
    <text evidence="7 9">Part of the 50S ribosomal subunit. Forms a cluster with proteins L14 and L19.</text>
</comment>
<comment type="similarity">
    <text evidence="1 7 8">Belongs to the universal ribosomal protein uL3 family.</text>
</comment>
<dbReference type="FunFam" id="3.30.160.810:FF:000001">
    <property type="entry name" value="50S ribosomal protein L3"/>
    <property type="match status" value="1"/>
</dbReference>
<dbReference type="AlphaFoldDB" id="A0A7V4DD19"/>
<dbReference type="EMBL" id="DTFV01000002">
    <property type="protein sequence ID" value="HGI29726.1"/>
    <property type="molecule type" value="Genomic_DNA"/>
</dbReference>
<reference evidence="10" key="1">
    <citation type="journal article" date="2020" name="mSystems">
        <title>Genome- and Community-Level Interaction Insights into Carbon Utilization and Element Cycling Functions of Hydrothermarchaeota in Hydrothermal Sediment.</title>
        <authorList>
            <person name="Zhou Z."/>
            <person name="Liu Y."/>
            <person name="Xu W."/>
            <person name="Pan J."/>
            <person name="Luo Z.H."/>
            <person name="Li M."/>
        </authorList>
    </citation>
    <scope>NUCLEOTIDE SEQUENCE [LARGE SCALE GENOMIC DNA]</scope>
    <source>
        <strain evidence="10">SpSt-747</strain>
    </source>
</reference>
<evidence type="ECO:0000313" key="10">
    <source>
        <dbReference type="EMBL" id="HGI29726.1"/>
    </source>
</evidence>
<evidence type="ECO:0000256" key="1">
    <source>
        <dbReference type="ARBA" id="ARBA00006540"/>
    </source>
</evidence>
<dbReference type="Gene3D" id="3.30.160.810">
    <property type="match status" value="1"/>
</dbReference>
<dbReference type="PROSITE" id="PS00474">
    <property type="entry name" value="RIBOSOMAL_L3"/>
    <property type="match status" value="1"/>
</dbReference>
<dbReference type="GO" id="GO:0006412">
    <property type="term" value="P:translation"/>
    <property type="evidence" value="ECO:0007669"/>
    <property type="project" value="UniProtKB-UniRule"/>
</dbReference>
<dbReference type="InterPro" id="IPR019927">
    <property type="entry name" value="Ribosomal_uL3_bac/org-type"/>
</dbReference>